<dbReference type="InterPro" id="IPR036097">
    <property type="entry name" value="HisK_dim/P_sf"/>
</dbReference>
<proteinExistence type="predicted"/>
<dbReference type="Pfam" id="PF00512">
    <property type="entry name" value="HisKA"/>
    <property type="match status" value="1"/>
</dbReference>
<feature type="transmembrane region" description="Helical" evidence="13">
    <location>
        <begin position="12"/>
        <end position="37"/>
    </location>
</feature>
<dbReference type="PROSITE" id="PS50109">
    <property type="entry name" value="HIS_KIN"/>
    <property type="match status" value="1"/>
</dbReference>
<keyword evidence="4" id="KW-0597">Phosphoprotein</keyword>
<dbReference type="InterPro" id="IPR003661">
    <property type="entry name" value="HisK_dim/P_dom"/>
</dbReference>
<dbReference type="InterPro" id="IPR050428">
    <property type="entry name" value="TCS_sensor_his_kinase"/>
</dbReference>
<evidence type="ECO:0000256" key="5">
    <source>
        <dbReference type="ARBA" id="ARBA00022679"/>
    </source>
</evidence>
<dbReference type="PANTHER" id="PTHR45436:SF14">
    <property type="entry name" value="SENSOR PROTEIN QSEC"/>
    <property type="match status" value="1"/>
</dbReference>
<keyword evidence="9" id="KW-0067">ATP-binding</keyword>
<dbReference type="PRINTS" id="PR00344">
    <property type="entry name" value="BCTRLSENSOR"/>
</dbReference>
<feature type="domain" description="Histidine kinase" evidence="14">
    <location>
        <begin position="224"/>
        <end position="436"/>
    </location>
</feature>
<comment type="caution">
    <text evidence="15">The sequence shown here is derived from an EMBL/GenBank/DDBJ whole genome shotgun (WGS) entry which is preliminary data.</text>
</comment>
<keyword evidence="10 13" id="KW-1133">Transmembrane helix</keyword>
<evidence type="ECO:0000256" key="2">
    <source>
        <dbReference type="ARBA" id="ARBA00004141"/>
    </source>
</evidence>
<dbReference type="Pfam" id="PF02518">
    <property type="entry name" value="HATPase_c"/>
    <property type="match status" value="1"/>
</dbReference>
<evidence type="ECO:0000256" key="11">
    <source>
        <dbReference type="ARBA" id="ARBA00023012"/>
    </source>
</evidence>
<feature type="transmembrane region" description="Helical" evidence="13">
    <location>
        <begin position="140"/>
        <end position="163"/>
    </location>
</feature>
<evidence type="ECO:0000256" key="10">
    <source>
        <dbReference type="ARBA" id="ARBA00022989"/>
    </source>
</evidence>
<keyword evidence="8" id="KW-0418">Kinase</keyword>
<dbReference type="CDD" id="cd00075">
    <property type="entry name" value="HATPase"/>
    <property type="match status" value="1"/>
</dbReference>
<evidence type="ECO:0000256" key="4">
    <source>
        <dbReference type="ARBA" id="ARBA00022553"/>
    </source>
</evidence>
<dbReference type="InterPro" id="IPR005467">
    <property type="entry name" value="His_kinase_dom"/>
</dbReference>
<keyword evidence="6 13" id="KW-0812">Transmembrane</keyword>
<evidence type="ECO:0000256" key="7">
    <source>
        <dbReference type="ARBA" id="ARBA00022741"/>
    </source>
</evidence>
<dbReference type="GO" id="GO:0005524">
    <property type="term" value="F:ATP binding"/>
    <property type="evidence" value="ECO:0007669"/>
    <property type="project" value="UniProtKB-KW"/>
</dbReference>
<dbReference type="SUPFAM" id="SSF55874">
    <property type="entry name" value="ATPase domain of HSP90 chaperone/DNA topoisomerase II/histidine kinase"/>
    <property type="match status" value="1"/>
</dbReference>
<dbReference type="AlphaFoldDB" id="A0A935UHG7"/>
<name>A0A935UHG7_9PROT</name>
<evidence type="ECO:0000313" key="15">
    <source>
        <dbReference type="EMBL" id="MBK7677076.1"/>
    </source>
</evidence>
<dbReference type="InterPro" id="IPR036890">
    <property type="entry name" value="HATPase_C_sf"/>
</dbReference>
<comment type="subcellular location">
    <subcellularLocation>
        <location evidence="2">Membrane</location>
        <topology evidence="2">Multi-pass membrane protein</topology>
    </subcellularLocation>
</comment>
<evidence type="ECO:0000256" key="6">
    <source>
        <dbReference type="ARBA" id="ARBA00022692"/>
    </source>
</evidence>
<evidence type="ECO:0000256" key="13">
    <source>
        <dbReference type="SAM" id="Phobius"/>
    </source>
</evidence>
<keyword evidence="11" id="KW-0902">Two-component regulatory system</keyword>
<protein>
    <recommendedName>
        <fullName evidence="3">histidine kinase</fullName>
        <ecNumber evidence="3">2.7.13.3</ecNumber>
    </recommendedName>
</protein>
<gene>
    <name evidence="15" type="ORF">IPJ27_21290</name>
</gene>
<organism evidence="15 16">
    <name type="scientific">Candidatus Accumulibacter proximus</name>
    <dbReference type="NCBI Taxonomy" id="2954385"/>
    <lineage>
        <taxon>Bacteria</taxon>
        <taxon>Pseudomonadati</taxon>
        <taxon>Pseudomonadota</taxon>
        <taxon>Betaproteobacteria</taxon>
        <taxon>Candidatus Accumulibacter</taxon>
    </lineage>
</organism>
<comment type="catalytic activity">
    <reaction evidence="1">
        <text>ATP + protein L-histidine = ADP + protein N-phospho-L-histidine.</text>
        <dbReference type="EC" id="2.7.13.3"/>
    </reaction>
</comment>
<dbReference type="SMART" id="SM00387">
    <property type="entry name" value="HATPase_c"/>
    <property type="match status" value="1"/>
</dbReference>
<dbReference type="InterPro" id="IPR004358">
    <property type="entry name" value="Sig_transdc_His_kin-like_C"/>
</dbReference>
<dbReference type="Proteomes" id="UP000697998">
    <property type="component" value="Unassembled WGS sequence"/>
</dbReference>
<dbReference type="CDD" id="cd00082">
    <property type="entry name" value="HisKA"/>
    <property type="match status" value="1"/>
</dbReference>
<dbReference type="EC" id="2.7.13.3" evidence="3"/>
<evidence type="ECO:0000256" key="1">
    <source>
        <dbReference type="ARBA" id="ARBA00000085"/>
    </source>
</evidence>
<dbReference type="EMBL" id="JADJMH010000034">
    <property type="protein sequence ID" value="MBK7677076.1"/>
    <property type="molecule type" value="Genomic_DNA"/>
</dbReference>
<dbReference type="Gene3D" id="3.30.565.10">
    <property type="entry name" value="Histidine kinase-like ATPase, C-terminal domain"/>
    <property type="match status" value="1"/>
</dbReference>
<dbReference type="Gene3D" id="1.10.287.130">
    <property type="match status" value="1"/>
</dbReference>
<evidence type="ECO:0000259" key="14">
    <source>
        <dbReference type="PROSITE" id="PS50109"/>
    </source>
</evidence>
<evidence type="ECO:0000256" key="3">
    <source>
        <dbReference type="ARBA" id="ARBA00012438"/>
    </source>
</evidence>
<keyword evidence="5" id="KW-0808">Transferase</keyword>
<keyword evidence="7" id="KW-0547">Nucleotide-binding</keyword>
<evidence type="ECO:0000313" key="16">
    <source>
        <dbReference type="Proteomes" id="UP000697998"/>
    </source>
</evidence>
<sequence>MKPKSIRRDLLKWQIGALLVIALLVSLITFVLTWNAFNHLRDDGLAQIAYSIVRHGLVSSDNEDDDDAADKGQFVSQIWDSDGELQYSSVDDSGPPRQQPGHHTVDWHGDRWHTYTLEDGGLTIQVGNPSTYHYADFRHIAPWLLMPLTLMVAVLGGLIWFAVGHALNPLQRVREEILRQELPKLHALAINDLPEEVVPLGEALNDLLQRLESAFASERNFIADAAHELRTPLTAVRLQAQLAQRADATDQRSAALTQLLAGVDRASHLVEQLLQMARLEPDAAQFSFATLRLDRLAKDVIGEFAPGADAKEIDLGMAKSRAVEVYGHAESLRVLLSNLVDNALRYTPGGGRVDVEIDTAAGQAVVSVCDNGPGIPAELRARVFDRFFRCAQSSPPGSGLGLAIVKQVARLHSGEVTLDMSADGGLVVRFVMPAVAAD</sequence>
<reference evidence="15 16" key="1">
    <citation type="submission" date="2020-10" db="EMBL/GenBank/DDBJ databases">
        <title>Connecting structure to function with the recovery of over 1000 high-quality activated sludge metagenome-assembled genomes encoding full-length rRNA genes using long-read sequencing.</title>
        <authorList>
            <person name="Singleton C.M."/>
            <person name="Petriglieri F."/>
            <person name="Kristensen J.M."/>
            <person name="Kirkegaard R.H."/>
            <person name="Michaelsen T.Y."/>
            <person name="Andersen M.H."/>
            <person name="Karst S.M."/>
            <person name="Dueholm M.S."/>
            <person name="Nielsen P.H."/>
            <person name="Albertsen M."/>
        </authorList>
    </citation>
    <scope>NUCLEOTIDE SEQUENCE [LARGE SCALE GENOMIC DNA]</scope>
    <source>
        <strain evidence="15">EsbW_18-Q3-R4-48_BATAC.285</strain>
    </source>
</reference>
<evidence type="ECO:0000256" key="8">
    <source>
        <dbReference type="ARBA" id="ARBA00022777"/>
    </source>
</evidence>
<keyword evidence="12 13" id="KW-0472">Membrane</keyword>
<dbReference type="PANTHER" id="PTHR45436">
    <property type="entry name" value="SENSOR HISTIDINE KINASE YKOH"/>
    <property type="match status" value="1"/>
</dbReference>
<dbReference type="GO" id="GO:0005886">
    <property type="term" value="C:plasma membrane"/>
    <property type="evidence" value="ECO:0007669"/>
    <property type="project" value="TreeGrafter"/>
</dbReference>
<dbReference type="GO" id="GO:0000155">
    <property type="term" value="F:phosphorelay sensor kinase activity"/>
    <property type="evidence" value="ECO:0007669"/>
    <property type="project" value="InterPro"/>
</dbReference>
<evidence type="ECO:0000256" key="9">
    <source>
        <dbReference type="ARBA" id="ARBA00022840"/>
    </source>
</evidence>
<evidence type="ECO:0000256" key="12">
    <source>
        <dbReference type="ARBA" id="ARBA00023136"/>
    </source>
</evidence>
<dbReference type="InterPro" id="IPR003594">
    <property type="entry name" value="HATPase_dom"/>
</dbReference>
<dbReference type="SMART" id="SM00388">
    <property type="entry name" value="HisKA"/>
    <property type="match status" value="1"/>
</dbReference>
<dbReference type="SUPFAM" id="SSF47384">
    <property type="entry name" value="Homodimeric domain of signal transducing histidine kinase"/>
    <property type="match status" value="1"/>
</dbReference>
<accession>A0A935UHG7</accession>